<dbReference type="Proteomes" id="UP000808349">
    <property type="component" value="Unassembled WGS sequence"/>
</dbReference>
<reference evidence="1 2" key="1">
    <citation type="submission" date="2020-10" db="EMBL/GenBank/DDBJ databases">
        <title>Connecting structure to function with the recovery of over 1000 high-quality activated sludge metagenome-assembled genomes encoding full-length rRNA genes using long-read sequencing.</title>
        <authorList>
            <person name="Singleton C.M."/>
            <person name="Petriglieri F."/>
            <person name="Kristensen J.M."/>
            <person name="Kirkegaard R.H."/>
            <person name="Michaelsen T.Y."/>
            <person name="Andersen M.H."/>
            <person name="Karst S.M."/>
            <person name="Dueholm M.S."/>
            <person name="Nielsen P.H."/>
            <person name="Albertsen M."/>
        </authorList>
    </citation>
    <scope>NUCLEOTIDE SEQUENCE [LARGE SCALE GENOMIC DNA]</scope>
    <source>
        <strain evidence="1">Ribe_18-Q3-R11-54_BAT3C.373</strain>
    </source>
</reference>
<evidence type="ECO:0000313" key="1">
    <source>
        <dbReference type="EMBL" id="MBK9717943.1"/>
    </source>
</evidence>
<proteinExistence type="predicted"/>
<organism evidence="1 2">
    <name type="scientific">Candidatus Defluviibacterium haderslevense</name>
    <dbReference type="NCBI Taxonomy" id="2981993"/>
    <lineage>
        <taxon>Bacteria</taxon>
        <taxon>Pseudomonadati</taxon>
        <taxon>Bacteroidota</taxon>
        <taxon>Saprospiria</taxon>
        <taxon>Saprospirales</taxon>
        <taxon>Saprospiraceae</taxon>
        <taxon>Candidatus Defluviibacterium</taxon>
    </lineage>
</organism>
<dbReference type="EMBL" id="JADKFW010000005">
    <property type="protein sequence ID" value="MBK9717943.1"/>
    <property type="molecule type" value="Genomic_DNA"/>
</dbReference>
<comment type="caution">
    <text evidence="1">The sequence shown here is derived from an EMBL/GenBank/DDBJ whole genome shotgun (WGS) entry which is preliminary data.</text>
</comment>
<name>A0A9D7XHQ4_9BACT</name>
<dbReference type="AlphaFoldDB" id="A0A9D7XHQ4"/>
<protein>
    <submittedName>
        <fullName evidence="1">Uncharacterized protein</fullName>
    </submittedName>
</protein>
<accession>A0A9D7XHQ4</accession>
<sequence>MADYLKGFGYNIDIGNGAFLISKGLVDINDIVAYEPAKCIDYEANELVLGSYTGPPSMGILFGNTAIGVDNMELDRSGNDLSGRNIIVDTKVSNGRFGQGFSKLLKVKVPKEFSCADLKITCRLETKEEVFGISFIGADAESIARVKVKRIGLPGNFMSNGELYTGRLSAGFGSIRTRVEAPIVVDENELYSLKVSKIIRVRSEDELEILFEAASHVEATVGLPGRAVGRVKNIVVSMCRCD</sequence>
<gene>
    <name evidence="1" type="ORF">IPO85_10575</name>
</gene>
<evidence type="ECO:0000313" key="2">
    <source>
        <dbReference type="Proteomes" id="UP000808349"/>
    </source>
</evidence>